<feature type="chain" id="PRO_5012800059" description="SMP-30/Gluconolactonase/LRE-like region domain-containing protein" evidence="1">
    <location>
        <begin position="24"/>
        <end position="299"/>
    </location>
</feature>
<dbReference type="EMBL" id="FWWU01000009">
    <property type="protein sequence ID" value="SMB92150.1"/>
    <property type="molecule type" value="Genomic_DNA"/>
</dbReference>
<accession>A0A1W1VFZ0</accession>
<dbReference type="Proteomes" id="UP000192582">
    <property type="component" value="Unassembled WGS sequence"/>
</dbReference>
<reference evidence="3 4" key="1">
    <citation type="submission" date="2017-04" db="EMBL/GenBank/DDBJ databases">
        <authorList>
            <person name="Afonso C.L."/>
            <person name="Miller P.J."/>
            <person name="Scott M.A."/>
            <person name="Spackman E."/>
            <person name="Goraichik I."/>
            <person name="Dimitrov K.M."/>
            <person name="Suarez D.L."/>
            <person name="Swayne D.E."/>
        </authorList>
    </citation>
    <scope>NUCLEOTIDE SEQUENCE [LARGE SCALE GENOMIC DNA]</scope>
    <source>
        <strain evidence="3 4">KR-140</strain>
    </source>
</reference>
<evidence type="ECO:0000313" key="4">
    <source>
        <dbReference type="Proteomes" id="UP000192582"/>
    </source>
</evidence>
<dbReference type="InterPro" id="IPR013658">
    <property type="entry name" value="SGL"/>
</dbReference>
<dbReference type="RefSeq" id="WP_084048921.1">
    <property type="nucleotide sequence ID" value="NZ_FWWU01000009.1"/>
</dbReference>
<sequence length="299" mass="31368">MRITRPSPLLAASLIGSLTLTSAALPPPVGVRNLGLAAPESVFYDAGNDVYLVSNVNGDPFALDGNGFISRFSGNGKLLDLKWIAGGKGGVILDSPKGMTAVGNTLYVSDVHTVRKFDLKTGRPRGAVTIAGTSFLNDLTVDRAGAVYVSDMGVKAGAQGFAPTGTDAVYRISPADHVDVLAKGTFLKQPNGLLALPNGKIEVVPFASNEVYTLDARGRRGDVVKLPGGALDGVVAAKDGRLLVSSWETSSIYAVDDGHRVSVLADHLPSPADIGLDTKRDRLLVPIINENRLVFQPLK</sequence>
<feature type="domain" description="SMP-30/Gluconolactonase/LRE-like region" evidence="2">
    <location>
        <begin position="98"/>
        <end position="257"/>
    </location>
</feature>
<evidence type="ECO:0000313" key="3">
    <source>
        <dbReference type="EMBL" id="SMB92150.1"/>
    </source>
</evidence>
<gene>
    <name evidence="3" type="ORF">SAMN00790413_01463</name>
</gene>
<protein>
    <recommendedName>
        <fullName evidence="2">SMP-30/Gluconolactonase/LRE-like region domain-containing protein</fullName>
    </recommendedName>
</protein>
<dbReference type="STRING" id="695939.SAMN00790413_01463"/>
<dbReference type="Pfam" id="PF08450">
    <property type="entry name" value="SGL"/>
    <property type="match status" value="1"/>
</dbReference>
<proteinExistence type="predicted"/>
<name>A0A1W1VFZ0_9DEIO</name>
<dbReference type="InterPro" id="IPR011042">
    <property type="entry name" value="6-blade_b-propeller_TolB-like"/>
</dbReference>
<dbReference type="Gene3D" id="2.120.10.30">
    <property type="entry name" value="TolB, C-terminal domain"/>
    <property type="match status" value="1"/>
</dbReference>
<evidence type="ECO:0000256" key="1">
    <source>
        <dbReference type="SAM" id="SignalP"/>
    </source>
</evidence>
<dbReference type="OrthoDB" id="7675395at2"/>
<keyword evidence="1" id="KW-0732">Signal</keyword>
<organism evidence="3 4">
    <name type="scientific">Deinococcus hopiensis KR-140</name>
    <dbReference type="NCBI Taxonomy" id="695939"/>
    <lineage>
        <taxon>Bacteria</taxon>
        <taxon>Thermotogati</taxon>
        <taxon>Deinococcota</taxon>
        <taxon>Deinococci</taxon>
        <taxon>Deinococcales</taxon>
        <taxon>Deinococcaceae</taxon>
        <taxon>Deinococcus</taxon>
    </lineage>
</organism>
<dbReference type="SUPFAM" id="SSF63829">
    <property type="entry name" value="Calcium-dependent phosphotriesterase"/>
    <property type="match status" value="1"/>
</dbReference>
<dbReference type="AlphaFoldDB" id="A0A1W1VFZ0"/>
<keyword evidence="4" id="KW-1185">Reference proteome</keyword>
<evidence type="ECO:0000259" key="2">
    <source>
        <dbReference type="Pfam" id="PF08450"/>
    </source>
</evidence>
<feature type="signal peptide" evidence="1">
    <location>
        <begin position="1"/>
        <end position="23"/>
    </location>
</feature>